<accession>A0ABP8UWQ1</accession>
<dbReference type="Gene3D" id="1.10.287.100">
    <property type="match status" value="1"/>
</dbReference>
<dbReference type="Gene3D" id="3.40.50.10900">
    <property type="entry name" value="PAC-like subunit"/>
    <property type="match status" value="1"/>
</dbReference>
<dbReference type="RefSeq" id="WP_345442752.1">
    <property type="nucleotide sequence ID" value="NZ_BAABHK010000026.1"/>
</dbReference>
<dbReference type="InterPro" id="IPR019151">
    <property type="entry name" value="Proteasome_assmbl_chaperone_2"/>
</dbReference>
<dbReference type="Proteomes" id="UP001501442">
    <property type="component" value="Unassembled WGS sequence"/>
</dbReference>
<dbReference type="InterPro" id="IPR038389">
    <property type="entry name" value="PSMG2_sf"/>
</dbReference>
<protein>
    <submittedName>
        <fullName evidence="1">PAC2 family protein</fullName>
    </submittedName>
</protein>
<organism evidence="1 2">
    <name type="scientific">Actinoallomurus vinaceus</name>
    <dbReference type="NCBI Taxonomy" id="1080074"/>
    <lineage>
        <taxon>Bacteria</taxon>
        <taxon>Bacillati</taxon>
        <taxon>Actinomycetota</taxon>
        <taxon>Actinomycetes</taxon>
        <taxon>Streptosporangiales</taxon>
        <taxon>Thermomonosporaceae</taxon>
        <taxon>Actinoallomurus</taxon>
    </lineage>
</organism>
<evidence type="ECO:0000313" key="1">
    <source>
        <dbReference type="EMBL" id="GAA4639234.1"/>
    </source>
</evidence>
<dbReference type="PIRSF" id="PIRSF028754">
    <property type="entry name" value="UCP028754"/>
    <property type="match status" value="1"/>
</dbReference>
<proteinExistence type="predicted"/>
<keyword evidence="2" id="KW-1185">Reference proteome</keyword>
<evidence type="ECO:0000313" key="2">
    <source>
        <dbReference type="Proteomes" id="UP001501442"/>
    </source>
</evidence>
<gene>
    <name evidence="1" type="ORF">GCM10023196_100050</name>
</gene>
<reference evidence="2" key="1">
    <citation type="journal article" date="2019" name="Int. J. Syst. Evol. Microbiol.">
        <title>The Global Catalogue of Microorganisms (GCM) 10K type strain sequencing project: providing services to taxonomists for standard genome sequencing and annotation.</title>
        <authorList>
            <consortium name="The Broad Institute Genomics Platform"/>
            <consortium name="The Broad Institute Genome Sequencing Center for Infectious Disease"/>
            <person name="Wu L."/>
            <person name="Ma J."/>
        </authorList>
    </citation>
    <scope>NUCLEOTIDE SEQUENCE [LARGE SCALE GENOMIC DNA]</scope>
    <source>
        <strain evidence="2">JCM 17939</strain>
    </source>
</reference>
<sequence>MADQSELYTLAEEIPELDHPVLVYHLDGFMDAGRAGRLATEHLKTLGARRIATFDTDSLIDYRSRRPPMIFDTDRWTDYEAPELAVYAGEDAVGVPFLVMTGPEPDRAWERFAAAVISLGERLDVRLAIGVHGIPMAVPHTRETGLTPHGNRPDLLGEHPAWINRAEVPGSAAALIEYRMAEAGRDSVGFAAHVPHYLAQAAYPTAAIALLNGINSATGLMFPTADLDEAAAEARQQIDGEVAASEDVAEAVRNLEVQYDEIMEAGRNSLPLAGSPARMPDGEEIAAEFERFLAEQNDQ</sequence>
<comment type="caution">
    <text evidence="1">The sequence shown here is derived from an EMBL/GenBank/DDBJ whole genome shotgun (WGS) entry which is preliminary data.</text>
</comment>
<dbReference type="SUPFAM" id="SSF159659">
    <property type="entry name" value="Cgl1923-like"/>
    <property type="match status" value="1"/>
</dbReference>
<dbReference type="EMBL" id="BAABHK010000026">
    <property type="protein sequence ID" value="GAA4639234.1"/>
    <property type="molecule type" value="Genomic_DNA"/>
</dbReference>
<dbReference type="Pfam" id="PF09754">
    <property type="entry name" value="PAC2"/>
    <property type="match status" value="1"/>
</dbReference>
<dbReference type="InterPro" id="IPR008492">
    <property type="entry name" value="Rv2714-like"/>
</dbReference>
<name>A0ABP8UWQ1_9ACTN</name>